<dbReference type="PROSITE" id="PS51755">
    <property type="entry name" value="OMPR_PHOB"/>
    <property type="match status" value="1"/>
</dbReference>
<evidence type="ECO:0000259" key="6">
    <source>
        <dbReference type="PROSITE" id="PS51755"/>
    </source>
</evidence>
<evidence type="ECO:0000256" key="5">
    <source>
        <dbReference type="PROSITE-ProRule" id="PRU01091"/>
    </source>
</evidence>
<dbReference type="Pfam" id="PF00486">
    <property type="entry name" value="Trans_reg_C"/>
    <property type="match status" value="1"/>
</dbReference>
<comment type="similarity">
    <text evidence="1">Belongs to the AfsR/DnrI/RedD regulatory family.</text>
</comment>
<evidence type="ECO:0000256" key="4">
    <source>
        <dbReference type="ARBA" id="ARBA00023163"/>
    </source>
</evidence>
<comment type="caution">
    <text evidence="7">The sequence shown here is derived from an EMBL/GenBank/DDBJ whole genome shotgun (WGS) entry which is preliminary data.</text>
</comment>
<dbReference type="Gene3D" id="1.10.10.10">
    <property type="entry name" value="Winged helix-like DNA-binding domain superfamily/Winged helix DNA-binding domain"/>
    <property type="match status" value="1"/>
</dbReference>
<accession>A0ABP9SPI2</accession>
<reference evidence="8" key="1">
    <citation type="journal article" date="2019" name="Int. J. Syst. Evol. Microbiol.">
        <title>The Global Catalogue of Microorganisms (GCM) 10K type strain sequencing project: providing services to taxonomists for standard genome sequencing and annotation.</title>
        <authorList>
            <consortium name="The Broad Institute Genomics Platform"/>
            <consortium name="The Broad Institute Genome Sequencing Center for Infectious Disease"/>
            <person name="Wu L."/>
            <person name="Ma J."/>
        </authorList>
    </citation>
    <scope>NUCLEOTIDE SEQUENCE [LARGE SCALE GENOMIC DNA]</scope>
    <source>
        <strain evidence="8">JCM 18304</strain>
    </source>
</reference>
<name>A0ABP9SPI2_9ACTN</name>
<dbReference type="PANTHER" id="PTHR35807:SF1">
    <property type="entry name" value="TRANSCRIPTIONAL REGULATOR REDD"/>
    <property type="match status" value="1"/>
</dbReference>
<dbReference type="InterPro" id="IPR001867">
    <property type="entry name" value="OmpR/PhoB-type_DNA-bd"/>
</dbReference>
<dbReference type="InterPro" id="IPR036388">
    <property type="entry name" value="WH-like_DNA-bd_sf"/>
</dbReference>
<dbReference type="Gene3D" id="1.25.40.10">
    <property type="entry name" value="Tetratricopeptide repeat domain"/>
    <property type="match status" value="1"/>
</dbReference>
<dbReference type="Proteomes" id="UP001501570">
    <property type="component" value="Unassembled WGS sequence"/>
</dbReference>
<evidence type="ECO:0000313" key="8">
    <source>
        <dbReference type="Proteomes" id="UP001501570"/>
    </source>
</evidence>
<protein>
    <recommendedName>
        <fullName evidence="6">OmpR/PhoB-type domain-containing protein</fullName>
    </recommendedName>
</protein>
<dbReference type="InterPro" id="IPR051677">
    <property type="entry name" value="AfsR-DnrI-RedD_regulator"/>
</dbReference>
<keyword evidence="8" id="KW-1185">Reference proteome</keyword>
<proteinExistence type="inferred from homology"/>
<keyword evidence="4" id="KW-0804">Transcription</keyword>
<dbReference type="InterPro" id="IPR016032">
    <property type="entry name" value="Sig_transdc_resp-reg_C-effctor"/>
</dbReference>
<dbReference type="CDD" id="cd15831">
    <property type="entry name" value="BTAD"/>
    <property type="match status" value="1"/>
</dbReference>
<dbReference type="SMART" id="SM00862">
    <property type="entry name" value="Trans_reg_C"/>
    <property type="match status" value="1"/>
</dbReference>
<dbReference type="InterPro" id="IPR011990">
    <property type="entry name" value="TPR-like_helical_dom_sf"/>
</dbReference>
<dbReference type="SUPFAM" id="SSF48452">
    <property type="entry name" value="TPR-like"/>
    <property type="match status" value="1"/>
</dbReference>
<evidence type="ECO:0000256" key="2">
    <source>
        <dbReference type="ARBA" id="ARBA00023015"/>
    </source>
</evidence>
<gene>
    <name evidence="7" type="ORF">GCM10023322_76070</name>
</gene>
<organism evidence="7 8">
    <name type="scientific">Rugosimonospora acidiphila</name>
    <dbReference type="NCBI Taxonomy" id="556531"/>
    <lineage>
        <taxon>Bacteria</taxon>
        <taxon>Bacillati</taxon>
        <taxon>Actinomycetota</taxon>
        <taxon>Actinomycetes</taxon>
        <taxon>Micromonosporales</taxon>
        <taxon>Micromonosporaceae</taxon>
        <taxon>Rugosimonospora</taxon>
    </lineage>
</organism>
<dbReference type="PANTHER" id="PTHR35807">
    <property type="entry name" value="TRANSCRIPTIONAL REGULATOR REDD-RELATED"/>
    <property type="match status" value="1"/>
</dbReference>
<dbReference type="InterPro" id="IPR005158">
    <property type="entry name" value="BTAD"/>
</dbReference>
<feature type="DNA-binding region" description="OmpR/PhoB-type" evidence="5">
    <location>
        <begin position="1"/>
        <end position="91"/>
    </location>
</feature>
<sequence>MLGPVRARLGGVELDLGAPQQRTVLAMLLLREGAVATLGELIEGLWGPEPPRSAIASIRTYMSRLRSVLDDAGAGMDTRVDSVRGGYVLHTLHHAVDVSRFQRHTARGAEAARRGDWLTTVAEHGAALKLWHGQPLVGALGPYVEGQRLRLQQLAAAARVDLFRAMVGLGRYGEALPELAAMAAAHPLREDLQGLLMTALYGSGRVAEALQQYQQTRRALIDDLGIEPGVQLREVHQRILAGDLTLAAAVSGPPAPAGRTDRRLLAPHRVRTNVRLSRRRSLA</sequence>
<evidence type="ECO:0000256" key="1">
    <source>
        <dbReference type="ARBA" id="ARBA00005820"/>
    </source>
</evidence>
<dbReference type="EMBL" id="BAABJQ010000039">
    <property type="protein sequence ID" value="GAA5199749.1"/>
    <property type="molecule type" value="Genomic_DNA"/>
</dbReference>
<keyword evidence="2" id="KW-0805">Transcription regulation</keyword>
<evidence type="ECO:0000313" key="7">
    <source>
        <dbReference type="EMBL" id="GAA5199749.1"/>
    </source>
</evidence>
<feature type="domain" description="OmpR/PhoB-type" evidence="6">
    <location>
        <begin position="1"/>
        <end position="91"/>
    </location>
</feature>
<dbReference type="Pfam" id="PF03704">
    <property type="entry name" value="BTAD"/>
    <property type="match status" value="1"/>
</dbReference>
<dbReference type="SUPFAM" id="SSF46894">
    <property type="entry name" value="C-terminal effector domain of the bipartite response regulators"/>
    <property type="match status" value="1"/>
</dbReference>
<evidence type="ECO:0000256" key="3">
    <source>
        <dbReference type="ARBA" id="ARBA00023125"/>
    </source>
</evidence>
<dbReference type="SMART" id="SM01043">
    <property type="entry name" value="BTAD"/>
    <property type="match status" value="1"/>
</dbReference>
<keyword evidence="3 5" id="KW-0238">DNA-binding</keyword>